<dbReference type="EMBL" id="JABBWM010000103">
    <property type="protein sequence ID" value="KAG2090492.1"/>
    <property type="molecule type" value="Genomic_DNA"/>
</dbReference>
<feature type="coiled-coil region" evidence="1">
    <location>
        <begin position="22"/>
        <end position="49"/>
    </location>
</feature>
<organism evidence="2 3">
    <name type="scientific">Suillus discolor</name>
    <dbReference type="NCBI Taxonomy" id="1912936"/>
    <lineage>
        <taxon>Eukaryota</taxon>
        <taxon>Fungi</taxon>
        <taxon>Dikarya</taxon>
        <taxon>Basidiomycota</taxon>
        <taxon>Agaricomycotina</taxon>
        <taxon>Agaricomycetes</taxon>
        <taxon>Agaricomycetidae</taxon>
        <taxon>Boletales</taxon>
        <taxon>Suillineae</taxon>
        <taxon>Suillaceae</taxon>
        <taxon>Suillus</taxon>
    </lineage>
</organism>
<keyword evidence="3" id="KW-1185">Reference proteome</keyword>
<proteinExistence type="predicted"/>
<comment type="caution">
    <text evidence="2">The sequence shown here is derived from an EMBL/GenBank/DDBJ whole genome shotgun (WGS) entry which is preliminary data.</text>
</comment>
<evidence type="ECO:0000256" key="1">
    <source>
        <dbReference type="SAM" id="Coils"/>
    </source>
</evidence>
<dbReference type="AlphaFoldDB" id="A0A9P7ETV5"/>
<gene>
    <name evidence="2" type="ORF">F5147DRAFT_787202</name>
</gene>
<accession>A0A9P7ETV5</accession>
<evidence type="ECO:0000313" key="3">
    <source>
        <dbReference type="Proteomes" id="UP000823399"/>
    </source>
</evidence>
<dbReference type="GeneID" id="64705216"/>
<keyword evidence="1" id="KW-0175">Coiled coil</keyword>
<protein>
    <submittedName>
        <fullName evidence="2">Uncharacterized protein</fullName>
    </submittedName>
</protein>
<name>A0A9P7ETV5_9AGAM</name>
<dbReference type="Proteomes" id="UP000823399">
    <property type="component" value="Unassembled WGS sequence"/>
</dbReference>
<evidence type="ECO:0000313" key="2">
    <source>
        <dbReference type="EMBL" id="KAG2090492.1"/>
    </source>
</evidence>
<sequence>MQQTIKCAFFICDYANTQGSLAQVIKNSVLNVESEIKEFENAFKDLQHSFQSQLAVSPQFTVLKILEDVQDLGTQADFCDMRYAIDARCAASYAIYLLANSAVPPADLTTSLQSWVIKDSKESERILELEKLMNVTPSWCTARARGHTIAYWWRKRLGKDILTETNNEIQRYSNALDVLMQNFTLPDHSLPVPCSQL</sequence>
<dbReference type="RefSeq" id="XP_041286235.1">
    <property type="nucleotide sequence ID" value="XM_041442957.1"/>
</dbReference>
<reference evidence="2" key="1">
    <citation type="journal article" date="2020" name="New Phytol.">
        <title>Comparative genomics reveals dynamic genome evolution in host specialist ectomycorrhizal fungi.</title>
        <authorList>
            <person name="Lofgren L.A."/>
            <person name="Nguyen N.H."/>
            <person name="Vilgalys R."/>
            <person name="Ruytinx J."/>
            <person name="Liao H.L."/>
            <person name="Branco S."/>
            <person name="Kuo A."/>
            <person name="LaButti K."/>
            <person name="Lipzen A."/>
            <person name="Andreopoulos W."/>
            <person name="Pangilinan J."/>
            <person name="Riley R."/>
            <person name="Hundley H."/>
            <person name="Na H."/>
            <person name="Barry K."/>
            <person name="Grigoriev I.V."/>
            <person name="Stajich J.E."/>
            <person name="Kennedy P.G."/>
        </authorList>
    </citation>
    <scope>NUCLEOTIDE SEQUENCE</scope>
    <source>
        <strain evidence="2">FC423</strain>
    </source>
</reference>